<dbReference type="InterPro" id="IPR001387">
    <property type="entry name" value="Cro/C1-type_HTH"/>
</dbReference>
<evidence type="ECO:0000259" key="1">
    <source>
        <dbReference type="PROSITE" id="PS50943"/>
    </source>
</evidence>
<name>A0A6I4L3I2_9PSED</name>
<dbReference type="InterPro" id="IPR039418">
    <property type="entry name" value="LexA-like"/>
</dbReference>
<dbReference type="SUPFAM" id="SSF47413">
    <property type="entry name" value="lambda repressor-like DNA-binding domains"/>
    <property type="match status" value="1"/>
</dbReference>
<comment type="caution">
    <text evidence="2">The sequence shown here is derived from an EMBL/GenBank/DDBJ whole genome shotgun (WGS) entry which is preliminary data.</text>
</comment>
<accession>A0A6I4L3I2</accession>
<dbReference type="InterPro" id="IPR036286">
    <property type="entry name" value="LexA/Signal_pep-like_sf"/>
</dbReference>
<dbReference type="RefSeq" id="WP_160347863.1">
    <property type="nucleotide sequence ID" value="NZ_WKJZ01000005.1"/>
</dbReference>
<dbReference type="Gene3D" id="1.10.260.40">
    <property type="entry name" value="lambda repressor-like DNA-binding domains"/>
    <property type="match status" value="1"/>
</dbReference>
<reference evidence="2 3" key="1">
    <citation type="submission" date="2019-11" db="EMBL/GenBank/DDBJ databases">
        <title>Pseudomonas flavidum sp. nov., isolated from Baiyang Lake.</title>
        <authorList>
            <person name="Zhao Y."/>
        </authorList>
    </citation>
    <scope>NUCLEOTIDE SEQUENCE [LARGE SCALE GENOMIC DNA]</scope>
    <source>
        <strain evidence="3">R-22-3 w-18</strain>
    </source>
</reference>
<organism evidence="2 3">
    <name type="scientific">Pseudomonas xionganensis</name>
    <dbReference type="NCBI Taxonomy" id="2654845"/>
    <lineage>
        <taxon>Bacteria</taxon>
        <taxon>Pseudomonadati</taxon>
        <taxon>Pseudomonadota</taxon>
        <taxon>Gammaproteobacteria</taxon>
        <taxon>Pseudomonadales</taxon>
        <taxon>Pseudomonadaceae</taxon>
        <taxon>Pseudomonas</taxon>
    </lineage>
</organism>
<dbReference type="SMART" id="SM00530">
    <property type="entry name" value="HTH_XRE"/>
    <property type="match status" value="1"/>
</dbReference>
<dbReference type="Proteomes" id="UP000429555">
    <property type="component" value="Unassembled WGS sequence"/>
</dbReference>
<gene>
    <name evidence="2" type="ORF">GJV18_17950</name>
</gene>
<dbReference type="EMBL" id="WKJZ01000005">
    <property type="protein sequence ID" value="MVW77206.1"/>
    <property type="molecule type" value="Genomic_DNA"/>
</dbReference>
<dbReference type="AlphaFoldDB" id="A0A6I4L3I2"/>
<dbReference type="CDD" id="cd00093">
    <property type="entry name" value="HTH_XRE"/>
    <property type="match status" value="1"/>
</dbReference>
<keyword evidence="3" id="KW-1185">Reference proteome</keyword>
<dbReference type="GO" id="GO:0003677">
    <property type="term" value="F:DNA binding"/>
    <property type="evidence" value="ECO:0007669"/>
    <property type="project" value="InterPro"/>
</dbReference>
<evidence type="ECO:0000313" key="3">
    <source>
        <dbReference type="Proteomes" id="UP000429555"/>
    </source>
</evidence>
<dbReference type="PROSITE" id="PS50943">
    <property type="entry name" value="HTH_CROC1"/>
    <property type="match status" value="1"/>
</dbReference>
<feature type="domain" description="HTH cro/C1-type" evidence="1">
    <location>
        <begin position="12"/>
        <end position="65"/>
    </location>
</feature>
<sequence>MSHSLDSVGKRVAYARKYRSLTQQELADRAGVAQSSLASLEAGRNKGSRSLVSLAKALDVPAEWLDSGHNHEQAMELLSGNLRKIPSAEDQNVQRMLNSAVPGEQSSAFLQSDVNPPAKAQPIGLKLLAWTVRSLLEPETAYKQSLESQRRFGWAYPHSARAFLLRATRDFVIPELREDDLLLIEPDAPVKTGCDIVVVCSDDEIRLGRVTENALGKFLLVVIEQGKEELQPLDASVRIVGVIDSLSRRN</sequence>
<evidence type="ECO:0000313" key="2">
    <source>
        <dbReference type="EMBL" id="MVW77206.1"/>
    </source>
</evidence>
<proteinExistence type="predicted"/>
<dbReference type="Pfam" id="PF01381">
    <property type="entry name" value="HTH_3"/>
    <property type="match status" value="1"/>
</dbReference>
<protein>
    <submittedName>
        <fullName evidence="2">Helix-turn-helix domain-containing protein</fullName>
    </submittedName>
</protein>
<dbReference type="InterPro" id="IPR010982">
    <property type="entry name" value="Lambda_DNA-bd_dom_sf"/>
</dbReference>
<dbReference type="CDD" id="cd06529">
    <property type="entry name" value="S24_LexA-like"/>
    <property type="match status" value="1"/>
</dbReference>
<dbReference type="SUPFAM" id="SSF51306">
    <property type="entry name" value="LexA/Signal peptidase"/>
    <property type="match status" value="1"/>
</dbReference>
<dbReference type="Gene3D" id="2.10.109.10">
    <property type="entry name" value="Umud Fragment, subunit A"/>
    <property type="match status" value="1"/>
</dbReference>